<dbReference type="KEGG" id="por:APT59_12455"/>
<name>A0A0U4P879_9PSED</name>
<dbReference type="PANTHER" id="PTHR43881:SF1">
    <property type="entry name" value="GAMMA-GLUTAMYLTRANSPEPTIDASE (AFU_ORTHOLOGUE AFUA_4G13580)"/>
    <property type="match status" value="1"/>
</dbReference>
<sequence>MLNFSAHDYPYASQRQSVFARNGMVATSQPLAAEAGITMLRQGGNAIDAAIATAAALTVVEPTGNAIGGDAFALVWVKDQLHGLDASGHAPASLDIATVKAAGHERMPVHGWLPVTVPGCPAAWAELSRRFGKLPFATLFEPAIALARDGFPVSPVVAHQWRIAQAEYQASRDQTPELEAWFDTFLIDGQAPVAGQLFRNPAQARTLEELAQTRCESFYRGAIAKRLADHAAASGGQLSAADLAGYQPRWVEPIKVDYRGYQVWEIPPSGQGLIALMTLNILKGYDFDQRDSQLTWHRQLEAMKKAYADGLHYITDPEHMRVAASVLLDEAYADRRRAEITDQAQPPLHGDPQASGTVYIATADGEGNMVSFIQSAYHGFGSGVVLPDSGIGLQNRGSEFSLDTGHSNALAPGKQTFHTIIPGFLTKGDVPIGPFGVMGGYMQPQGHVQMVMNLVDFGLNPQAALDAPRWQWLGDMKVGIEQAASRALASGLARRGHQIEIAHDSTDFGRGQIIVRDPETGVLCGGTEPRADSHIAVC</sequence>
<organism evidence="1 2">
    <name type="scientific">Pseudomonas oryzihabitans</name>
    <dbReference type="NCBI Taxonomy" id="47885"/>
    <lineage>
        <taxon>Bacteria</taxon>
        <taxon>Pseudomonadati</taxon>
        <taxon>Pseudomonadota</taxon>
        <taxon>Gammaproteobacteria</taxon>
        <taxon>Pseudomonadales</taxon>
        <taxon>Pseudomonadaceae</taxon>
        <taxon>Pseudomonas</taxon>
    </lineage>
</organism>
<dbReference type="EMBL" id="CP013987">
    <property type="protein sequence ID" value="ALZ84959.1"/>
    <property type="molecule type" value="Genomic_DNA"/>
</dbReference>
<dbReference type="AlphaFoldDB" id="A0A0U4P879"/>
<dbReference type="Gene3D" id="3.60.20.40">
    <property type="match status" value="1"/>
</dbReference>
<dbReference type="Pfam" id="PF01019">
    <property type="entry name" value="G_glu_transpept"/>
    <property type="match status" value="1"/>
</dbReference>
<dbReference type="InterPro" id="IPR043137">
    <property type="entry name" value="GGT_ssub_C"/>
</dbReference>
<evidence type="ECO:0000313" key="2">
    <source>
        <dbReference type="Proteomes" id="UP000064137"/>
    </source>
</evidence>
<reference evidence="1 2" key="1">
    <citation type="submission" date="2016-01" db="EMBL/GenBank/DDBJ databases">
        <title>Annotation of Pseudomonas oryzihabitans USDA-ARS-USMARC-56511.</title>
        <authorList>
            <person name="Harhay G.P."/>
            <person name="Harhay D.M."/>
            <person name="Smith T.P.L."/>
            <person name="Bono J.L."/>
            <person name="Heaton M.P."/>
            <person name="Clawson M.L."/>
            <person name="Chitko-Mckown C.G."/>
            <person name="Capik S.F."/>
            <person name="DeDonder K.D."/>
            <person name="Apley M.D."/>
            <person name="Lubbers B.V."/>
            <person name="White B.J."/>
            <person name="Larson R.L."/>
        </authorList>
    </citation>
    <scope>NUCLEOTIDE SEQUENCE [LARGE SCALE GENOMIC DNA]</scope>
    <source>
        <strain evidence="1 2">USDA-ARS-USMARC-56511</strain>
    </source>
</reference>
<dbReference type="RefSeq" id="WP_059315133.1">
    <property type="nucleotide sequence ID" value="NZ_CP013987.1"/>
</dbReference>
<dbReference type="InterPro" id="IPR029055">
    <property type="entry name" value="Ntn_hydrolases_N"/>
</dbReference>
<dbReference type="SUPFAM" id="SSF56235">
    <property type="entry name" value="N-terminal nucleophile aminohydrolases (Ntn hydrolases)"/>
    <property type="match status" value="1"/>
</dbReference>
<dbReference type="PRINTS" id="PR01210">
    <property type="entry name" value="GGTRANSPTASE"/>
</dbReference>
<gene>
    <name evidence="1" type="ORF">APT59_12455</name>
</gene>
<protein>
    <submittedName>
        <fullName evidence="1">Gamma-glutamyltransferase</fullName>
    </submittedName>
</protein>
<dbReference type="InterPro" id="IPR043138">
    <property type="entry name" value="GGT_lsub"/>
</dbReference>
<dbReference type="OrthoDB" id="5297205at2"/>
<dbReference type="PANTHER" id="PTHR43881">
    <property type="entry name" value="GAMMA-GLUTAMYLTRANSPEPTIDASE (AFU_ORTHOLOGUE AFUA_4G13580)"/>
    <property type="match status" value="1"/>
</dbReference>
<dbReference type="Gene3D" id="1.10.246.130">
    <property type="match status" value="1"/>
</dbReference>
<proteinExistence type="predicted"/>
<dbReference type="InterPro" id="IPR052896">
    <property type="entry name" value="GGT-like_enzyme"/>
</dbReference>
<accession>A0A0U4P879</accession>
<evidence type="ECO:0000313" key="1">
    <source>
        <dbReference type="EMBL" id="ALZ84959.1"/>
    </source>
</evidence>
<dbReference type="Proteomes" id="UP000064137">
    <property type="component" value="Chromosome"/>
</dbReference>
<keyword evidence="1" id="KW-0808">Transferase</keyword>
<dbReference type="GO" id="GO:0016740">
    <property type="term" value="F:transferase activity"/>
    <property type="evidence" value="ECO:0007669"/>
    <property type="project" value="UniProtKB-KW"/>
</dbReference>